<dbReference type="GO" id="GO:0016787">
    <property type="term" value="F:hydrolase activity"/>
    <property type="evidence" value="ECO:0007669"/>
    <property type="project" value="UniProtKB-KW"/>
</dbReference>
<evidence type="ECO:0000313" key="3">
    <source>
        <dbReference type="EMBL" id="QKX55050.1"/>
    </source>
</evidence>
<dbReference type="PANTHER" id="PTHR48070">
    <property type="entry name" value="ESTERASE OVCA2"/>
    <property type="match status" value="1"/>
</dbReference>
<dbReference type="EMBL" id="CP055898">
    <property type="protein sequence ID" value="QKX55050.1"/>
    <property type="molecule type" value="Genomic_DNA"/>
</dbReference>
<dbReference type="InterPro" id="IPR005645">
    <property type="entry name" value="FSH-like_dom"/>
</dbReference>
<dbReference type="AlphaFoldDB" id="A0A7H8QM97"/>
<evidence type="ECO:0000256" key="1">
    <source>
        <dbReference type="ARBA" id="ARBA00022801"/>
    </source>
</evidence>
<dbReference type="OrthoDB" id="414698at2759"/>
<dbReference type="Proteomes" id="UP000509510">
    <property type="component" value="Chromosome I"/>
</dbReference>
<name>A0A7H8QM97_TALRU</name>
<keyword evidence="4" id="KW-1185">Reference proteome</keyword>
<keyword evidence="1" id="KW-0378">Hydrolase</keyword>
<dbReference type="Gene3D" id="3.40.50.1820">
    <property type="entry name" value="alpha/beta hydrolase"/>
    <property type="match status" value="1"/>
</dbReference>
<evidence type="ECO:0000313" key="4">
    <source>
        <dbReference type="Proteomes" id="UP000509510"/>
    </source>
</evidence>
<dbReference type="GeneID" id="55989651"/>
<dbReference type="InterPro" id="IPR029058">
    <property type="entry name" value="AB_hydrolase_fold"/>
</dbReference>
<evidence type="ECO:0000259" key="2">
    <source>
        <dbReference type="Pfam" id="PF03959"/>
    </source>
</evidence>
<organism evidence="3 4">
    <name type="scientific">Talaromyces rugulosus</name>
    <name type="common">Penicillium rugulosum</name>
    <dbReference type="NCBI Taxonomy" id="121627"/>
    <lineage>
        <taxon>Eukaryota</taxon>
        <taxon>Fungi</taxon>
        <taxon>Dikarya</taxon>
        <taxon>Ascomycota</taxon>
        <taxon>Pezizomycotina</taxon>
        <taxon>Eurotiomycetes</taxon>
        <taxon>Eurotiomycetidae</taxon>
        <taxon>Eurotiales</taxon>
        <taxon>Trichocomaceae</taxon>
        <taxon>Talaromyces</taxon>
        <taxon>Talaromyces sect. Islandici</taxon>
    </lineage>
</organism>
<sequence>MRLLCLHGGGTNNRIFELQTAALRYELGSKYSFEFVEGSILAPIAKDADSLAAADDEYFAYFHPLQPETLQTALQELHVYLVEEGPFDGVIAFSQGCGLAASYMMQHHTDIKVPLWKFAILFSGEPGEFVGDRGKGEDTDAIITIPTLHIWGARDTTNPTRNVLLDRQCCGRSKSSFVHQGGHEVPSSSKDVTEIAHLIRRLC</sequence>
<gene>
    <name evidence="3" type="ORF">TRUGW13939_02142</name>
</gene>
<proteinExistence type="predicted"/>
<reference evidence="4" key="1">
    <citation type="submission" date="2020-06" db="EMBL/GenBank/DDBJ databases">
        <title>A chromosome-scale genome assembly of Talaromyces rugulosus W13939.</title>
        <authorList>
            <person name="Wang B."/>
            <person name="Guo L."/>
            <person name="Ye K."/>
            <person name="Wang L."/>
        </authorList>
    </citation>
    <scope>NUCLEOTIDE SEQUENCE [LARGE SCALE GENOMIC DNA]</scope>
    <source>
        <strain evidence="4">W13939</strain>
    </source>
</reference>
<protein>
    <recommendedName>
        <fullName evidence="2">Serine hydrolase domain-containing protein</fullName>
    </recommendedName>
</protein>
<dbReference type="InterPro" id="IPR050593">
    <property type="entry name" value="LovG"/>
</dbReference>
<dbReference type="GO" id="GO:0005737">
    <property type="term" value="C:cytoplasm"/>
    <property type="evidence" value="ECO:0007669"/>
    <property type="project" value="TreeGrafter"/>
</dbReference>
<dbReference type="KEGG" id="trg:TRUGW13939_02142"/>
<dbReference type="SUPFAM" id="SSF53474">
    <property type="entry name" value="alpha/beta-Hydrolases"/>
    <property type="match status" value="1"/>
</dbReference>
<dbReference type="GO" id="GO:0005634">
    <property type="term" value="C:nucleus"/>
    <property type="evidence" value="ECO:0007669"/>
    <property type="project" value="TreeGrafter"/>
</dbReference>
<dbReference type="GO" id="GO:0019748">
    <property type="term" value="P:secondary metabolic process"/>
    <property type="evidence" value="ECO:0007669"/>
    <property type="project" value="TreeGrafter"/>
</dbReference>
<dbReference type="PANTHER" id="PTHR48070:SF6">
    <property type="entry name" value="ESTERASE OVCA2"/>
    <property type="match status" value="1"/>
</dbReference>
<feature type="domain" description="Serine hydrolase" evidence="2">
    <location>
        <begin position="2"/>
        <end position="194"/>
    </location>
</feature>
<accession>A0A7H8QM97</accession>
<dbReference type="Pfam" id="PF03959">
    <property type="entry name" value="FSH1"/>
    <property type="match status" value="1"/>
</dbReference>
<dbReference type="RefSeq" id="XP_035341229.1">
    <property type="nucleotide sequence ID" value="XM_035485336.1"/>
</dbReference>